<evidence type="ECO:0000259" key="14">
    <source>
        <dbReference type="Pfam" id="PF13476"/>
    </source>
</evidence>
<evidence type="ECO:0000256" key="10">
    <source>
        <dbReference type="ARBA" id="ARBA00023204"/>
    </source>
</evidence>
<evidence type="ECO:0000256" key="5">
    <source>
        <dbReference type="ARBA" id="ARBA00022741"/>
    </source>
</evidence>
<dbReference type="PANTHER" id="PTHR19306">
    <property type="entry name" value="STRUCTURAL MAINTENANCE OF CHROMOSOMES 5,6 SMC5, SMC6"/>
    <property type="match status" value="1"/>
</dbReference>
<evidence type="ECO:0000313" key="18">
    <source>
        <dbReference type="Proteomes" id="UP000663882"/>
    </source>
</evidence>
<dbReference type="GO" id="GO:0035861">
    <property type="term" value="C:site of double-strand break"/>
    <property type="evidence" value="ECO:0007669"/>
    <property type="project" value="TreeGrafter"/>
</dbReference>
<evidence type="ECO:0000256" key="2">
    <source>
        <dbReference type="ARBA" id="ARBA00004286"/>
    </source>
</evidence>
<dbReference type="Proteomes" id="UP000663882">
    <property type="component" value="Unassembled WGS sequence"/>
</dbReference>
<dbReference type="EMBL" id="CAJOAX010000028">
    <property type="protein sequence ID" value="CAF3485135.1"/>
    <property type="molecule type" value="Genomic_DNA"/>
</dbReference>
<dbReference type="GO" id="GO:0003697">
    <property type="term" value="F:single-stranded DNA binding"/>
    <property type="evidence" value="ECO:0007669"/>
    <property type="project" value="TreeGrafter"/>
</dbReference>
<accession>A0A813NYC6</accession>
<keyword evidence="6" id="KW-0227">DNA damage</keyword>
<comment type="subcellular location">
    <subcellularLocation>
        <location evidence="2">Chromosome</location>
    </subcellularLocation>
    <subcellularLocation>
        <location evidence="1">Nucleus</location>
    </subcellularLocation>
</comment>
<evidence type="ECO:0000256" key="9">
    <source>
        <dbReference type="ARBA" id="ARBA00023172"/>
    </source>
</evidence>
<evidence type="ECO:0000256" key="4">
    <source>
        <dbReference type="ARBA" id="ARBA00022454"/>
    </source>
</evidence>
<keyword evidence="4" id="KW-0158">Chromosome</keyword>
<keyword evidence="10" id="KW-0234">DNA repair</keyword>
<name>A0A813NYC6_9BILA</name>
<keyword evidence="9" id="KW-0233">DNA recombination</keyword>
<dbReference type="GO" id="GO:0005634">
    <property type="term" value="C:nucleus"/>
    <property type="evidence" value="ECO:0007669"/>
    <property type="project" value="UniProtKB-SubCell"/>
</dbReference>
<evidence type="ECO:0000256" key="11">
    <source>
        <dbReference type="ARBA" id="ARBA00023242"/>
    </source>
</evidence>
<feature type="compositionally biased region" description="Polar residues" evidence="13">
    <location>
        <begin position="1"/>
        <end position="11"/>
    </location>
</feature>
<feature type="coiled-coil region" evidence="12">
    <location>
        <begin position="673"/>
        <end position="714"/>
    </location>
</feature>
<reference evidence="15" key="1">
    <citation type="submission" date="2021-02" db="EMBL/GenBank/DDBJ databases">
        <authorList>
            <person name="Nowell W R."/>
        </authorList>
    </citation>
    <scope>NUCLEOTIDE SEQUENCE</scope>
</reference>
<protein>
    <recommendedName>
        <fullName evidence="14">Rad50/SbcC-type AAA domain-containing protein</fullName>
    </recommendedName>
</protein>
<evidence type="ECO:0000313" key="17">
    <source>
        <dbReference type="EMBL" id="CAF3885478.1"/>
    </source>
</evidence>
<evidence type="ECO:0000256" key="7">
    <source>
        <dbReference type="ARBA" id="ARBA00022840"/>
    </source>
</evidence>
<dbReference type="GO" id="GO:0000724">
    <property type="term" value="P:double-strand break repair via homologous recombination"/>
    <property type="evidence" value="ECO:0007669"/>
    <property type="project" value="TreeGrafter"/>
</dbReference>
<feature type="domain" description="Rad50/SbcC-type AAA" evidence="14">
    <location>
        <begin position="65"/>
        <end position="273"/>
    </location>
</feature>
<sequence length="1093" mass="127205">MPKRGSSTSGTVAVVPHKKQKNIELTNGHHDKEQDENLPPNHSTYLSQCFKENLDLHKNAGSILRISVKNFMCHTFLEFDFNENLNMVIGNNGSGKSAVMNAITLTLGGRATSTSRCSNIGRFIQHGKSFAEICVVLCNQGLEAIDIERFGRAITIIRKITIKGSSHYLVKNEYDKIVSDRKDTIDTIVAHFNIQVDNPMCMLNQDIAKNFLNTKSIKEKYNFFLKATQLQKMVEDLQENTVEIRNAKTLLTDHVKKRKEIQVQKEDLEAQLKFAESIRDAKANADNLRGQLEWAEVINLENTLAETEKKVADDQYAVQEYMKKRDALIEDMKNEKTKRDELLRKAQEVANNAIEEKRIHDDLERRMKLFNKEKRDLLHEVNKLEKELQIQNELKKKFQNKTDEMRRKATANNDYDKVYKRIDELQILIAEQRQILSMKENEQVNFRQLYDDERQSLFDDQSVLKQHEDSLRRRRAIIQQLKAAKQDRVTIYGRYTISILKEIEKQAHRFKQIPIGPVGKHIRLVDRKWAIAIEQAIGNAISGYLCSCREDERVLLEILSRCVPAHEMDYRPSVTVMKYQSKVYQNLRLPPSNFTTILSMLDIDNPTVACFLIDQGRIEQRILMDNYETARRIMEKSAPPNCFAAYLPNGTEMQNTNVFRCYTCKAQNPRYFVEDFAEQITRAEKDCNNIEREIQIVKEKLNETQKRVNQHQQTVTALDTTINEIKIKCGRLGKELRELQLIEAPNDSNINDCENELSEYDNRIDILKQRIQDQKSKAEMESTEYRQVLDDLTQARQRVMDKREQAEQCKTELQTCDALKENGQRAINELQKGLDDNQRKLEQHEVTKKFIENKLHVQIENAQNLVKQRPKDAIDVKTIRRSLDALLKFIETHKNVSHNVQQIQDRLEAVNENLDTFGEVVDKQEKLIHRLFKAARYRGQQYKALLESTAKLTSSCFSSFLESRNYTGEAIFNHQEGTLSLEITPRGDEVHKDTRSLSGGERSFSTVCFMLALWEVVEMPLRCLDEFDVFMDHVTRRTAMNLVLEVAREKKKQYIFLTPQDLSFLKVTDDMRILRMPQPKRTLMQINNDNHSD</sequence>
<dbReference type="OrthoDB" id="10072614at2759"/>
<dbReference type="Proteomes" id="UP000663874">
    <property type="component" value="Unassembled WGS sequence"/>
</dbReference>
<dbReference type="EMBL" id="CAJOBE010003521">
    <property type="protein sequence ID" value="CAF3885478.1"/>
    <property type="molecule type" value="Genomic_DNA"/>
</dbReference>
<dbReference type="InterPro" id="IPR038729">
    <property type="entry name" value="Rad50/SbcC_AAA"/>
</dbReference>
<dbReference type="GO" id="GO:0003684">
    <property type="term" value="F:damaged DNA binding"/>
    <property type="evidence" value="ECO:0007669"/>
    <property type="project" value="TreeGrafter"/>
</dbReference>
<dbReference type="Proteomes" id="UP000663823">
    <property type="component" value="Unassembled WGS sequence"/>
</dbReference>
<dbReference type="Gene3D" id="3.40.50.300">
    <property type="entry name" value="P-loop containing nucleotide triphosphate hydrolases"/>
    <property type="match status" value="2"/>
</dbReference>
<keyword evidence="11" id="KW-0539">Nucleus</keyword>
<feature type="coiled-coil region" evidence="12">
    <location>
        <begin position="318"/>
        <end position="484"/>
    </location>
</feature>
<feature type="coiled-coil region" evidence="12">
    <location>
        <begin position="750"/>
        <end position="854"/>
    </location>
</feature>
<comment type="caution">
    <text evidence="15">The sequence shown here is derived from an EMBL/GenBank/DDBJ whole genome shotgun (WGS) entry which is preliminary data.</text>
</comment>
<evidence type="ECO:0000256" key="13">
    <source>
        <dbReference type="SAM" id="MobiDB-lite"/>
    </source>
</evidence>
<evidence type="ECO:0000313" key="16">
    <source>
        <dbReference type="EMBL" id="CAF3485135.1"/>
    </source>
</evidence>
<evidence type="ECO:0000256" key="3">
    <source>
        <dbReference type="ARBA" id="ARBA00006793"/>
    </source>
</evidence>
<keyword evidence="8 12" id="KW-0175">Coiled coil</keyword>
<evidence type="ECO:0000256" key="12">
    <source>
        <dbReference type="SAM" id="Coils"/>
    </source>
</evidence>
<keyword evidence="7" id="KW-0067">ATP-binding</keyword>
<dbReference type="AlphaFoldDB" id="A0A813NYC6"/>
<feature type="coiled-coil region" evidence="12">
    <location>
        <begin position="227"/>
        <end position="285"/>
    </location>
</feature>
<evidence type="ECO:0000313" key="15">
    <source>
        <dbReference type="EMBL" id="CAF0743235.1"/>
    </source>
</evidence>
<organism evidence="15 18">
    <name type="scientific">Rotaria sordida</name>
    <dbReference type="NCBI Taxonomy" id="392033"/>
    <lineage>
        <taxon>Eukaryota</taxon>
        <taxon>Metazoa</taxon>
        <taxon>Spiralia</taxon>
        <taxon>Gnathifera</taxon>
        <taxon>Rotifera</taxon>
        <taxon>Eurotatoria</taxon>
        <taxon>Bdelloidea</taxon>
        <taxon>Philodinida</taxon>
        <taxon>Philodinidae</taxon>
        <taxon>Rotaria</taxon>
    </lineage>
</organism>
<dbReference type="GO" id="GO:0005524">
    <property type="term" value="F:ATP binding"/>
    <property type="evidence" value="ECO:0007669"/>
    <property type="project" value="UniProtKB-KW"/>
</dbReference>
<dbReference type="GO" id="GO:0016887">
    <property type="term" value="F:ATP hydrolysis activity"/>
    <property type="evidence" value="ECO:0007669"/>
    <property type="project" value="InterPro"/>
</dbReference>
<evidence type="ECO:0000256" key="8">
    <source>
        <dbReference type="ARBA" id="ARBA00023054"/>
    </source>
</evidence>
<gene>
    <name evidence="17" type="ORF">FNK824_LOCUS19770</name>
    <name evidence="16" type="ORF">OTI717_LOCUS776</name>
    <name evidence="15" type="ORF">RFH988_LOCUS860</name>
</gene>
<dbReference type="SUPFAM" id="SSF52540">
    <property type="entry name" value="P-loop containing nucleoside triphosphate hydrolases"/>
    <property type="match status" value="2"/>
</dbReference>
<dbReference type="PANTHER" id="PTHR19306:SF6">
    <property type="entry name" value="STRUCTURAL MAINTENANCE OF CHROMOSOMES PROTEIN 6"/>
    <property type="match status" value="1"/>
</dbReference>
<keyword evidence="5" id="KW-0547">Nucleotide-binding</keyword>
<comment type="similarity">
    <text evidence="3">Belongs to the SMC family. SMC6 subfamily.</text>
</comment>
<evidence type="ECO:0000256" key="6">
    <source>
        <dbReference type="ARBA" id="ARBA00022763"/>
    </source>
</evidence>
<dbReference type="GO" id="GO:0030915">
    <property type="term" value="C:Smc5-Smc6 complex"/>
    <property type="evidence" value="ECO:0007669"/>
    <property type="project" value="TreeGrafter"/>
</dbReference>
<dbReference type="InterPro" id="IPR027417">
    <property type="entry name" value="P-loop_NTPase"/>
</dbReference>
<evidence type="ECO:0000256" key="1">
    <source>
        <dbReference type="ARBA" id="ARBA00004123"/>
    </source>
</evidence>
<feature type="region of interest" description="Disordered" evidence="13">
    <location>
        <begin position="1"/>
        <end position="42"/>
    </location>
</feature>
<dbReference type="EMBL" id="CAJNOO010000015">
    <property type="protein sequence ID" value="CAF0743235.1"/>
    <property type="molecule type" value="Genomic_DNA"/>
</dbReference>
<proteinExistence type="inferred from homology"/>
<dbReference type="Pfam" id="PF13476">
    <property type="entry name" value="AAA_23"/>
    <property type="match status" value="1"/>
</dbReference>